<dbReference type="Proteomes" id="UP000188181">
    <property type="component" value="Chromosome"/>
</dbReference>
<keyword evidence="7" id="KW-0479">Metal-binding</keyword>
<dbReference type="RefSeq" id="WP_146684687.1">
    <property type="nucleotide sequence ID" value="NZ_CP019646.1"/>
</dbReference>
<evidence type="ECO:0000313" key="18">
    <source>
        <dbReference type="Proteomes" id="UP000188181"/>
    </source>
</evidence>
<dbReference type="PROSITE" id="PS51918">
    <property type="entry name" value="RADICAL_SAM"/>
    <property type="match status" value="1"/>
</dbReference>
<dbReference type="OrthoDB" id="9805215at2"/>
<dbReference type="Gene3D" id="3.80.30.20">
    <property type="entry name" value="tm_1862 like domain"/>
    <property type="match status" value="1"/>
</dbReference>
<dbReference type="SFLD" id="SFLDG01061">
    <property type="entry name" value="methylthiotransferase"/>
    <property type="match status" value="1"/>
</dbReference>
<dbReference type="SMART" id="SM00729">
    <property type="entry name" value="Elp3"/>
    <property type="match status" value="1"/>
</dbReference>
<dbReference type="InterPro" id="IPR038135">
    <property type="entry name" value="Methylthiotransferase_N_sf"/>
</dbReference>
<dbReference type="InterPro" id="IPR005839">
    <property type="entry name" value="Methylthiotransferase"/>
</dbReference>
<dbReference type="InterPro" id="IPR006463">
    <property type="entry name" value="MiaB_methiolase"/>
</dbReference>
<evidence type="ECO:0000259" key="16">
    <source>
        <dbReference type="PROSITE" id="PS51918"/>
    </source>
</evidence>
<comment type="cofactor">
    <cofactor evidence="1">
        <name>[4Fe-4S] cluster</name>
        <dbReference type="ChEBI" id="CHEBI:49883"/>
    </cofactor>
</comment>
<keyword evidence="18" id="KW-1185">Reference proteome</keyword>
<dbReference type="Pfam" id="PF04055">
    <property type="entry name" value="Radical_SAM"/>
    <property type="match status" value="1"/>
</dbReference>
<dbReference type="PROSITE" id="PS51449">
    <property type="entry name" value="MTTASE_N"/>
    <property type="match status" value="1"/>
</dbReference>
<evidence type="ECO:0000256" key="12">
    <source>
        <dbReference type="ARBA" id="ARBA00080698"/>
    </source>
</evidence>
<evidence type="ECO:0000256" key="6">
    <source>
        <dbReference type="ARBA" id="ARBA00022691"/>
    </source>
</evidence>
<dbReference type="Pfam" id="PF00919">
    <property type="entry name" value="UPF0004"/>
    <property type="match status" value="1"/>
</dbReference>
<feature type="domain" description="TRAM" evidence="14">
    <location>
        <begin position="391"/>
        <end position="463"/>
    </location>
</feature>
<dbReference type="EMBL" id="CP019646">
    <property type="protein sequence ID" value="AQQ72504.1"/>
    <property type="molecule type" value="Genomic_DNA"/>
</dbReference>
<dbReference type="NCBIfam" id="TIGR00089">
    <property type="entry name" value="MiaB/RimO family radical SAM methylthiotransferase"/>
    <property type="match status" value="1"/>
</dbReference>
<accession>A0A1Q2MIL4</accession>
<dbReference type="PANTHER" id="PTHR43020:SF2">
    <property type="entry name" value="MITOCHONDRIAL TRNA METHYLTHIOTRANSFERASE CDK5RAP1"/>
    <property type="match status" value="1"/>
</dbReference>
<dbReference type="STRING" id="1851148.SMSP2_02890"/>
<dbReference type="FunFam" id="3.40.50.12160:FF:000003">
    <property type="entry name" value="CDK5 regulatory subunit-associated protein 1"/>
    <property type="match status" value="1"/>
</dbReference>
<dbReference type="GO" id="GO:0035597">
    <property type="term" value="F:tRNA-2-methylthio-N(6)-dimethylallyladenosine(37) synthase activity"/>
    <property type="evidence" value="ECO:0007669"/>
    <property type="project" value="UniProtKB-EC"/>
</dbReference>
<dbReference type="InterPro" id="IPR007197">
    <property type="entry name" value="rSAM"/>
</dbReference>
<dbReference type="GO" id="GO:0051539">
    <property type="term" value="F:4 iron, 4 sulfur cluster binding"/>
    <property type="evidence" value="ECO:0007669"/>
    <property type="project" value="UniProtKB-KW"/>
</dbReference>
<dbReference type="PROSITE" id="PS50926">
    <property type="entry name" value="TRAM"/>
    <property type="match status" value="1"/>
</dbReference>
<evidence type="ECO:0000256" key="11">
    <source>
        <dbReference type="ARBA" id="ARBA00068570"/>
    </source>
</evidence>
<dbReference type="PROSITE" id="PS01278">
    <property type="entry name" value="MTTASE_RADICAL"/>
    <property type="match status" value="1"/>
</dbReference>
<organism evidence="17 18">
    <name type="scientific">Limihaloglobus sulfuriphilus</name>
    <dbReference type="NCBI Taxonomy" id="1851148"/>
    <lineage>
        <taxon>Bacteria</taxon>
        <taxon>Pseudomonadati</taxon>
        <taxon>Planctomycetota</taxon>
        <taxon>Phycisphaerae</taxon>
        <taxon>Sedimentisphaerales</taxon>
        <taxon>Sedimentisphaeraceae</taxon>
        <taxon>Limihaloglobus</taxon>
    </lineage>
</organism>
<dbReference type="GO" id="GO:0005829">
    <property type="term" value="C:cytosol"/>
    <property type="evidence" value="ECO:0007669"/>
    <property type="project" value="TreeGrafter"/>
</dbReference>
<evidence type="ECO:0000256" key="8">
    <source>
        <dbReference type="ARBA" id="ARBA00023004"/>
    </source>
</evidence>
<dbReference type="SUPFAM" id="SSF102114">
    <property type="entry name" value="Radical SAM enzymes"/>
    <property type="match status" value="1"/>
</dbReference>
<feature type="domain" description="MTTase N-terminal" evidence="15">
    <location>
        <begin position="4"/>
        <end position="119"/>
    </location>
</feature>
<dbReference type="InterPro" id="IPR058240">
    <property type="entry name" value="rSAM_sf"/>
</dbReference>
<dbReference type="InterPro" id="IPR006638">
    <property type="entry name" value="Elp3/MiaA/NifB-like_rSAM"/>
</dbReference>
<evidence type="ECO:0000256" key="7">
    <source>
        <dbReference type="ARBA" id="ARBA00022723"/>
    </source>
</evidence>
<evidence type="ECO:0000256" key="9">
    <source>
        <dbReference type="ARBA" id="ARBA00023014"/>
    </source>
</evidence>
<dbReference type="GO" id="GO:0046872">
    <property type="term" value="F:metal ion binding"/>
    <property type="evidence" value="ECO:0007669"/>
    <property type="project" value="UniProtKB-KW"/>
</dbReference>
<feature type="domain" description="Radical SAM core" evidence="16">
    <location>
        <begin position="155"/>
        <end position="388"/>
    </location>
</feature>
<dbReference type="FunFam" id="3.80.30.20:FF:000001">
    <property type="entry name" value="tRNA-2-methylthio-N(6)-dimethylallyladenosine synthase 2"/>
    <property type="match status" value="1"/>
</dbReference>
<dbReference type="Pfam" id="PF01938">
    <property type="entry name" value="TRAM"/>
    <property type="match status" value="1"/>
</dbReference>
<keyword evidence="4" id="KW-0963">Cytoplasm</keyword>
<dbReference type="InterPro" id="IPR020612">
    <property type="entry name" value="Methylthiotransferase_CS"/>
</dbReference>
<dbReference type="SFLD" id="SFLDF00273">
    <property type="entry name" value="(dimethylallyl)adenosine_tRNA"/>
    <property type="match status" value="1"/>
</dbReference>
<evidence type="ECO:0000256" key="3">
    <source>
        <dbReference type="ARBA" id="ARBA00022485"/>
    </source>
</evidence>
<keyword evidence="5 17" id="KW-0808">Transferase</keyword>
<keyword evidence="8" id="KW-0408">Iron</keyword>
<comment type="function">
    <text evidence="2">Catalyzes the methylthiolation of N6-(dimethylallyl)adenosine (i(6)A), leading to the formation of 2-methylthio-N6-(dimethylallyl)adenosine (ms(2)i(6)A) at position 37 in tRNAs that read codons beginning with uridine.</text>
</comment>
<keyword evidence="6" id="KW-0949">S-adenosyl-L-methionine</keyword>
<dbReference type="PANTHER" id="PTHR43020">
    <property type="entry name" value="CDK5 REGULATORY SUBUNIT-ASSOCIATED PROTEIN 1"/>
    <property type="match status" value="1"/>
</dbReference>
<sequence length="465" mass="52084">MNGKKLYIRSFGCQMNKLDSGLVTRAFTFAGCELVDDEGDADIIIFNTCSVREKAEQKVLSRIGYAGHLKKDRPDIVVAVIGCMAQRLGDKLLENPAVDIVCGPGRIPTLPQQVRQVMQQHGHLVSVEDDIRKIPEAQAQQMLDEFEYINDSDEGQIRGQAFIRVMRGCNNFCSYCIVPFVRGPEVSRPPAQIIEQARKLAGTGVRQLTLLGQTVNSYFYDDGGRKWRLSDILEAVSQISGIERIRFITSYPHLDYDEPLFHAMADIDEVCPYLHMPAQSGSDRVLKAMNRKYTVGQYLETLDKARDIVSGITIASDFIVGFPGESEDDFEKTVNLVQKARYKNIFAFKYSPRPGTKTETRMADDVPEEIKKIRVNKLLKIQEDISRQDNAALVGTRMKVLVEGPSKKAHLNNADHQKYPQLISRSAGDHIVVFNGPEILSGKFARVEIKKASALTLFGEYSEGS</sequence>
<proteinExistence type="predicted"/>
<evidence type="ECO:0000259" key="15">
    <source>
        <dbReference type="PROSITE" id="PS51449"/>
    </source>
</evidence>
<evidence type="ECO:0000256" key="10">
    <source>
        <dbReference type="ARBA" id="ARBA00033765"/>
    </source>
</evidence>
<dbReference type="Gene3D" id="3.40.50.12160">
    <property type="entry name" value="Methylthiotransferase, N-terminal domain"/>
    <property type="match status" value="1"/>
</dbReference>
<evidence type="ECO:0000313" key="17">
    <source>
        <dbReference type="EMBL" id="AQQ72504.1"/>
    </source>
</evidence>
<dbReference type="NCBIfam" id="TIGR01574">
    <property type="entry name" value="miaB-methiolase"/>
    <property type="match status" value="1"/>
</dbReference>
<keyword evidence="3" id="KW-0004">4Fe-4S</keyword>
<evidence type="ECO:0000256" key="1">
    <source>
        <dbReference type="ARBA" id="ARBA00001966"/>
    </source>
</evidence>
<evidence type="ECO:0000259" key="14">
    <source>
        <dbReference type="PROSITE" id="PS50926"/>
    </source>
</evidence>
<reference evidence="18" key="1">
    <citation type="submission" date="2017-02" db="EMBL/GenBank/DDBJ databases">
        <title>Comparative genomics and description of representatives of a novel lineage of planctomycetes thriving in anoxic sediments.</title>
        <authorList>
            <person name="Spring S."/>
            <person name="Bunk B."/>
            <person name="Sproer C."/>
        </authorList>
    </citation>
    <scope>NUCLEOTIDE SEQUENCE [LARGE SCALE GENOMIC DNA]</scope>
    <source>
        <strain evidence="18">SM-Chi-D1</strain>
    </source>
</reference>
<evidence type="ECO:0000256" key="5">
    <source>
        <dbReference type="ARBA" id="ARBA00022679"/>
    </source>
</evidence>
<protein>
    <recommendedName>
        <fullName evidence="11">tRNA-2-methylthio-N(6)-dimethylallyladenosine synthase</fullName>
        <ecNumber evidence="10">2.8.4.3</ecNumber>
    </recommendedName>
    <alternativeName>
        <fullName evidence="13">(Dimethylallyl)adenosine tRNA methylthiotransferase MiaB</fullName>
    </alternativeName>
    <alternativeName>
        <fullName evidence="12">tRNA-i(6)A37 methylthiotransferase</fullName>
    </alternativeName>
</protein>
<dbReference type="InterPro" id="IPR002792">
    <property type="entry name" value="TRAM_dom"/>
</dbReference>
<gene>
    <name evidence="17" type="primary">miaB</name>
    <name evidence="17" type="ORF">SMSP2_02890</name>
</gene>
<evidence type="ECO:0000256" key="2">
    <source>
        <dbReference type="ARBA" id="ARBA00003234"/>
    </source>
</evidence>
<evidence type="ECO:0000256" key="4">
    <source>
        <dbReference type="ARBA" id="ARBA00022490"/>
    </source>
</evidence>
<keyword evidence="9" id="KW-0411">Iron-sulfur</keyword>
<evidence type="ECO:0000256" key="13">
    <source>
        <dbReference type="ARBA" id="ARBA00081141"/>
    </source>
</evidence>
<dbReference type="InterPro" id="IPR023404">
    <property type="entry name" value="rSAM_horseshoe"/>
</dbReference>
<dbReference type="CDD" id="cd01335">
    <property type="entry name" value="Radical_SAM"/>
    <property type="match status" value="1"/>
</dbReference>
<dbReference type="SFLD" id="SFLDS00029">
    <property type="entry name" value="Radical_SAM"/>
    <property type="match status" value="1"/>
</dbReference>
<dbReference type="AlphaFoldDB" id="A0A1Q2MIL4"/>
<dbReference type="SFLD" id="SFLDG01082">
    <property type="entry name" value="B12-binding_domain_containing"/>
    <property type="match status" value="1"/>
</dbReference>
<dbReference type="InterPro" id="IPR013848">
    <property type="entry name" value="Methylthiotransferase_N"/>
</dbReference>
<name>A0A1Q2MIL4_9BACT</name>
<dbReference type="EC" id="2.8.4.3" evidence="10"/>
<dbReference type="KEGG" id="pbas:SMSP2_02890"/>